<comment type="similarity">
    <text evidence="1">Belongs to the LysR transcriptional regulatory family.</text>
</comment>
<evidence type="ECO:0000256" key="3">
    <source>
        <dbReference type="ARBA" id="ARBA00023125"/>
    </source>
</evidence>
<dbReference type="EMBL" id="VMRY01000034">
    <property type="protein sequence ID" value="TVT55393.1"/>
    <property type="molecule type" value="Genomic_DNA"/>
</dbReference>
<keyword evidence="2" id="KW-0805">Transcription regulation</keyword>
<dbReference type="InterPro" id="IPR058163">
    <property type="entry name" value="LysR-type_TF_proteobact-type"/>
</dbReference>
<feature type="domain" description="HTH lysR-type" evidence="5">
    <location>
        <begin position="4"/>
        <end position="61"/>
    </location>
</feature>
<keyword evidence="3" id="KW-0238">DNA-binding</keyword>
<dbReference type="InterPro" id="IPR036390">
    <property type="entry name" value="WH_DNA-bd_sf"/>
</dbReference>
<dbReference type="Proteomes" id="UP000317355">
    <property type="component" value="Unassembled WGS sequence"/>
</dbReference>
<dbReference type="GO" id="GO:0043565">
    <property type="term" value="F:sequence-specific DNA binding"/>
    <property type="evidence" value="ECO:0007669"/>
    <property type="project" value="TreeGrafter"/>
</dbReference>
<dbReference type="InterPro" id="IPR000847">
    <property type="entry name" value="LysR_HTH_N"/>
</dbReference>
<reference evidence="6 7" key="1">
    <citation type="submission" date="2019-07" db="EMBL/GenBank/DDBJ databases">
        <title>The pathways for chlorine oxyanion respiration interact through the shared metabolite chlorate.</title>
        <authorList>
            <person name="Barnum T.P."/>
            <person name="Cheng Y."/>
            <person name="Hill K.A."/>
            <person name="Lucas L.N."/>
            <person name="Carlson H.K."/>
            <person name="Coates J.D."/>
        </authorList>
    </citation>
    <scope>NUCLEOTIDE SEQUENCE [LARGE SCALE GENOMIC DNA]</scope>
    <source>
        <strain evidence="6">BK-3</strain>
    </source>
</reference>
<dbReference type="FunFam" id="3.40.190.290:FF:000001">
    <property type="entry name" value="Transcriptional regulator, LysR family"/>
    <property type="match status" value="1"/>
</dbReference>
<dbReference type="Gene3D" id="3.40.190.290">
    <property type="match status" value="1"/>
</dbReference>
<name>A0A558D339_9GAMM</name>
<dbReference type="GO" id="GO:0006351">
    <property type="term" value="P:DNA-templated transcription"/>
    <property type="evidence" value="ECO:0007669"/>
    <property type="project" value="TreeGrafter"/>
</dbReference>
<dbReference type="PANTHER" id="PTHR30537:SF5">
    <property type="entry name" value="HTH-TYPE TRANSCRIPTIONAL ACTIVATOR TTDR-RELATED"/>
    <property type="match status" value="1"/>
</dbReference>
<dbReference type="GO" id="GO:0003700">
    <property type="term" value="F:DNA-binding transcription factor activity"/>
    <property type="evidence" value="ECO:0007669"/>
    <property type="project" value="InterPro"/>
</dbReference>
<dbReference type="PROSITE" id="PS50931">
    <property type="entry name" value="HTH_LYSR"/>
    <property type="match status" value="1"/>
</dbReference>
<dbReference type="FunFam" id="1.10.10.10:FF:000001">
    <property type="entry name" value="LysR family transcriptional regulator"/>
    <property type="match status" value="1"/>
</dbReference>
<dbReference type="Gene3D" id="1.10.10.10">
    <property type="entry name" value="Winged helix-like DNA-binding domain superfamily/Winged helix DNA-binding domain"/>
    <property type="match status" value="1"/>
</dbReference>
<evidence type="ECO:0000256" key="4">
    <source>
        <dbReference type="ARBA" id="ARBA00023163"/>
    </source>
</evidence>
<dbReference type="Pfam" id="PF00126">
    <property type="entry name" value="HTH_1"/>
    <property type="match status" value="1"/>
</dbReference>
<dbReference type="SUPFAM" id="SSF46785">
    <property type="entry name" value="Winged helix' DNA-binding domain"/>
    <property type="match status" value="1"/>
</dbReference>
<evidence type="ECO:0000256" key="2">
    <source>
        <dbReference type="ARBA" id="ARBA00023015"/>
    </source>
</evidence>
<dbReference type="InterPro" id="IPR036388">
    <property type="entry name" value="WH-like_DNA-bd_sf"/>
</dbReference>
<evidence type="ECO:0000313" key="6">
    <source>
        <dbReference type="EMBL" id="TVT55393.1"/>
    </source>
</evidence>
<dbReference type="PANTHER" id="PTHR30537">
    <property type="entry name" value="HTH-TYPE TRANSCRIPTIONAL REGULATOR"/>
    <property type="match status" value="1"/>
</dbReference>
<gene>
    <name evidence="6" type="ORF">FHK82_08620</name>
</gene>
<accession>A0A558D339</accession>
<proteinExistence type="inferred from homology"/>
<dbReference type="AlphaFoldDB" id="A0A558D339"/>
<evidence type="ECO:0000256" key="1">
    <source>
        <dbReference type="ARBA" id="ARBA00009437"/>
    </source>
</evidence>
<organism evidence="6 7">
    <name type="scientific">Sedimenticola thiotaurini</name>
    <dbReference type="NCBI Taxonomy" id="1543721"/>
    <lineage>
        <taxon>Bacteria</taxon>
        <taxon>Pseudomonadati</taxon>
        <taxon>Pseudomonadota</taxon>
        <taxon>Gammaproteobacteria</taxon>
        <taxon>Chromatiales</taxon>
        <taxon>Sedimenticolaceae</taxon>
        <taxon>Sedimenticola</taxon>
    </lineage>
</organism>
<dbReference type="CDD" id="cd08422">
    <property type="entry name" value="PBP2_CrgA_like"/>
    <property type="match status" value="1"/>
</dbReference>
<dbReference type="InterPro" id="IPR005119">
    <property type="entry name" value="LysR_subst-bd"/>
</dbReference>
<evidence type="ECO:0000313" key="7">
    <source>
        <dbReference type="Proteomes" id="UP000317355"/>
    </source>
</evidence>
<dbReference type="SUPFAM" id="SSF53850">
    <property type="entry name" value="Periplasmic binding protein-like II"/>
    <property type="match status" value="1"/>
</dbReference>
<dbReference type="Pfam" id="PF03466">
    <property type="entry name" value="LysR_substrate"/>
    <property type="match status" value="1"/>
</dbReference>
<comment type="caution">
    <text evidence="6">The sequence shown here is derived from an EMBL/GenBank/DDBJ whole genome shotgun (WGS) entry which is preliminary data.</text>
</comment>
<sequence>MKQYDLISLRSFVAVVNAGSFNKAAELLQTSTAAISRRVAALETELGIRLLNRTTRRIDLTESGRQYHRDVTAILEALEEAEERINCERHSISGTLRIAAPLSFGTLCLGPLLPPFLMQYPELRLQVQLEDRFTDLIADQVDLAIRIGSLTDSSYVATHIAELPRVVCASPAYLERMGTPRVPAELKSHNCLHYNNLSMREEWSFQDERGTMAVEVGGTFCANNGELLRDAALQGIGIISLPQFIVQEALDNGKLMPLLSTYTNATLGLHVLRPTRSYMPARIQRFIEYLKSAYVK</sequence>
<protein>
    <submittedName>
        <fullName evidence="6">LysR family transcriptional regulator</fullName>
    </submittedName>
</protein>
<keyword evidence="4" id="KW-0804">Transcription</keyword>
<evidence type="ECO:0000259" key="5">
    <source>
        <dbReference type="PROSITE" id="PS50931"/>
    </source>
</evidence>